<keyword evidence="10" id="KW-1185">Reference proteome</keyword>
<evidence type="ECO:0000256" key="3">
    <source>
        <dbReference type="ARBA" id="ARBA00022723"/>
    </source>
</evidence>
<keyword evidence="3" id="KW-0479">Metal-binding</keyword>
<dbReference type="SUPFAM" id="SSF52025">
    <property type="entry name" value="PA domain"/>
    <property type="match status" value="1"/>
</dbReference>
<dbReference type="PANTHER" id="PTHR12147">
    <property type="entry name" value="METALLOPEPTIDASE M28 FAMILY MEMBER"/>
    <property type="match status" value="1"/>
</dbReference>
<evidence type="ECO:0000259" key="8">
    <source>
        <dbReference type="Pfam" id="PF04389"/>
    </source>
</evidence>
<feature type="signal peptide" evidence="7">
    <location>
        <begin position="1"/>
        <end position="22"/>
    </location>
</feature>
<dbReference type="Gene3D" id="3.40.630.10">
    <property type="entry name" value="Zn peptidases"/>
    <property type="match status" value="1"/>
</dbReference>
<evidence type="ECO:0000256" key="5">
    <source>
        <dbReference type="ARBA" id="ARBA00022801"/>
    </source>
</evidence>
<keyword evidence="4 7" id="KW-0732">Signal</keyword>
<dbReference type="GO" id="GO:0004177">
    <property type="term" value="F:aminopeptidase activity"/>
    <property type="evidence" value="ECO:0007669"/>
    <property type="project" value="UniProtKB-KW"/>
</dbReference>
<dbReference type="GO" id="GO:0008235">
    <property type="term" value="F:metalloexopeptidase activity"/>
    <property type="evidence" value="ECO:0007669"/>
    <property type="project" value="InterPro"/>
</dbReference>
<dbReference type="GO" id="GO:0046872">
    <property type="term" value="F:metal ion binding"/>
    <property type="evidence" value="ECO:0007669"/>
    <property type="project" value="UniProtKB-KW"/>
</dbReference>
<dbReference type="Gene3D" id="3.50.30.30">
    <property type="match status" value="1"/>
</dbReference>
<protein>
    <submittedName>
        <fullName evidence="9">M28 family peptidase</fullName>
    </submittedName>
</protein>
<evidence type="ECO:0000256" key="7">
    <source>
        <dbReference type="SAM" id="SignalP"/>
    </source>
</evidence>
<keyword evidence="2" id="KW-0645">Protease</keyword>
<dbReference type="Pfam" id="PF04389">
    <property type="entry name" value="Peptidase_M28"/>
    <property type="match status" value="1"/>
</dbReference>
<evidence type="ECO:0000313" key="10">
    <source>
        <dbReference type="Proteomes" id="UP000484885"/>
    </source>
</evidence>
<proteinExistence type="predicted"/>
<dbReference type="AlphaFoldDB" id="A0A845UZ85"/>
<organism evidence="9 10">
    <name type="scientific">Wenzhouxiangella limi</name>
    <dbReference type="NCBI Taxonomy" id="2707351"/>
    <lineage>
        <taxon>Bacteria</taxon>
        <taxon>Pseudomonadati</taxon>
        <taxon>Pseudomonadota</taxon>
        <taxon>Gammaproteobacteria</taxon>
        <taxon>Chromatiales</taxon>
        <taxon>Wenzhouxiangellaceae</taxon>
        <taxon>Wenzhouxiangella</taxon>
    </lineage>
</organism>
<evidence type="ECO:0000256" key="1">
    <source>
        <dbReference type="ARBA" id="ARBA00022438"/>
    </source>
</evidence>
<feature type="chain" id="PRO_5032811680" evidence="7">
    <location>
        <begin position="23"/>
        <end position="548"/>
    </location>
</feature>
<dbReference type="InterPro" id="IPR007484">
    <property type="entry name" value="Peptidase_M28"/>
</dbReference>
<evidence type="ECO:0000256" key="6">
    <source>
        <dbReference type="ARBA" id="ARBA00022833"/>
    </source>
</evidence>
<keyword evidence="5" id="KW-0378">Hydrolase</keyword>
<dbReference type="RefSeq" id="WP_164211431.1">
    <property type="nucleotide sequence ID" value="NZ_JAAGSC010000041.1"/>
</dbReference>
<dbReference type="InterPro" id="IPR046450">
    <property type="entry name" value="PA_dom_sf"/>
</dbReference>
<sequence>MHQFFALSALLATLGLSAAATAELPPVPGDGVDPARYGQYMATLASNEFEGRAPGTRGERLTVNYLVEEFAELGLEPGYGDSYLQPVPMVEMTNEARSPLNLARDDERWQMAYPNEMITWSRRGGREPHAIEGSELVFVGYGVVAPEYDWDDYAGLDVTGKTVVILVNDPGFATGDETLFNGRAMTYYGRWTYKYEEAARQGAAAALIVHDTEPASYPWEVVTNSWSQAQFELGDTGDEALMAIEGWITLDGARDLFARSGEDFDALMNDAKAPGFEAVALGTTVSASVRQSVRTGVSYNVLGLIPGSERPDEAVIYMGHWDHLGRNMALPGSAGIYNGAVDNATGIAGLLELARLYREGGQPERSVLFLAVTLEEYGLLGSRYYANNPVFAPENTVAAINMDAMSLVGPTHDVVVVGYGSSELEPLLEQAVVEQGRRMVPEPSPEAGFYYRSDHFNFARAGIPALYAKGGVEHRELGRDYGLSVERDYRDRRYHKPADEFDPDWDLTGVAEDLELLYRVGRGLADGEGWPNWYPGNEFRAIRERQRP</sequence>
<dbReference type="Proteomes" id="UP000484885">
    <property type="component" value="Unassembled WGS sequence"/>
</dbReference>
<accession>A0A845UZ85</accession>
<evidence type="ECO:0000256" key="4">
    <source>
        <dbReference type="ARBA" id="ARBA00022729"/>
    </source>
</evidence>
<name>A0A845UZ85_9GAMM</name>
<dbReference type="CDD" id="cd05660">
    <property type="entry name" value="M28_like_PA"/>
    <property type="match status" value="1"/>
</dbReference>
<reference evidence="9 10" key="1">
    <citation type="submission" date="2020-02" db="EMBL/GenBank/DDBJ databases">
        <authorList>
            <person name="Zhang X.-Y."/>
        </authorList>
    </citation>
    <scope>NUCLEOTIDE SEQUENCE [LARGE SCALE GENOMIC DNA]</scope>
    <source>
        <strain evidence="9 10">C33</strain>
    </source>
</reference>
<dbReference type="SUPFAM" id="SSF53187">
    <property type="entry name" value="Zn-dependent exopeptidases"/>
    <property type="match status" value="1"/>
</dbReference>
<dbReference type="EMBL" id="JAAGSC010000041">
    <property type="protein sequence ID" value="NDY96048.1"/>
    <property type="molecule type" value="Genomic_DNA"/>
</dbReference>
<gene>
    <name evidence="9" type="ORF">G3I74_09925</name>
</gene>
<dbReference type="PANTHER" id="PTHR12147:SF56">
    <property type="entry name" value="AMINOPEPTIDASE YDR415C-RELATED"/>
    <property type="match status" value="1"/>
</dbReference>
<dbReference type="GO" id="GO:0006508">
    <property type="term" value="P:proteolysis"/>
    <property type="evidence" value="ECO:0007669"/>
    <property type="project" value="UniProtKB-KW"/>
</dbReference>
<evidence type="ECO:0000313" key="9">
    <source>
        <dbReference type="EMBL" id="NDY96048.1"/>
    </source>
</evidence>
<keyword evidence="1" id="KW-0031">Aminopeptidase</keyword>
<feature type="domain" description="Peptidase M28" evidence="8">
    <location>
        <begin position="300"/>
        <end position="513"/>
    </location>
</feature>
<evidence type="ECO:0000256" key="2">
    <source>
        <dbReference type="ARBA" id="ARBA00022670"/>
    </source>
</evidence>
<keyword evidence="6" id="KW-0862">Zinc</keyword>
<comment type="caution">
    <text evidence="9">The sequence shown here is derived from an EMBL/GenBank/DDBJ whole genome shotgun (WGS) entry which is preliminary data.</text>
</comment>
<dbReference type="InterPro" id="IPR045175">
    <property type="entry name" value="M28_fam"/>
</dbReference>